<dbReference type="GO" id="GO:0003700">
    <property type="term" value="F:DNA-binding transcription factor activity"/>
    <property type="evidence" value="ECO:0007669"/>
    <property type="project" value="InterPro"/>
</dbReference>
<dbReference type="GO" id="GO:0008270">
    <property type="term" value="F:zinc ion binding"/>
    <property type="evidence" value="ECO:0007669"/>
    <property type="project" value="TreeGrafter"/>
</dbReference>
<reference evidence="12 13" key="1">
    <citation type="submission" date="2018-11" db="EMBL/GenBank/DDBJ databases">
        <title>Gordonia insulae sp. nov., isolated from an island soil.</title>
        <authorList>
            <person name="Kim Y.S."/>
            <person name="Kim S.B."/>
        </authorList>
    </citation>
    <scope>NUCLEOTIDE SEQUENCE [LARGE SCALE GENOMIC DNA]</scope>
    <source>
        <strain evidence="12 13">MMS17-SY073</strain>
    </source>
</reference>
<dbReference type="InterPro" id="IPR002481">
    <property type="entry name" value="FUR"/>
</dbReference>
<feature type="binding site" evidence="11">
    <location>
        <position position="168"/>
    </location>
    <ligand>
        <name>Zn(2+)</name>
        <dbReference type="ChEBI" id="CHEBI:29105"/>
    </ligand>
</feature>
<keyword evidence="8" id="KW-0805">Transcription regulation</keyword>
<evidence type="ECO:0000256" key="10">
    <source>
        <dbReference type="ARBA" id="ARBA00023163"/>
    </source>
</evidence>
<comment type="similarity">
    <text evidence="2">Belongs to the Fur family.</text>
</comment>
<dbReference type="PANTHER" id="PTHR33202:SF18">
    <property type="entry name" value="TRANSCRIPTIONAL REGULATOR FURA"/>
    <property type="match status" value="1"/>
</dbReference>
<evidence type="ECO:0000256" key="1">
    <source>
        <dbReference type="ARBA" id="ARBA00004496"/>
    </source>
</evidence>
<dbReference type="CDD" id="cd07153">
    <property type="entry name" value="Fur_like"/>
    <property type="match status" value="1"/>
</dbReference>
<dbReference type="GO" id="GO:0000976">
    <property type="term" value="F:transcription cis-regulatory region binding"/>
    <property type="evidence" value="ECO:0007669"/>
    <property type="project" value="TreeGrafter"/>
</dbReference>
<evidence type="ECO:0000256" key="9">
    <source>
        <dbReference type="ARBA" id="ARBA00023125"/>
    </source>
</evidence>
<sequence length="175" mass="19705">MARDPRAAVILGFPHFLDFLQKLELIQKRRYGGVMSDRIELHRQLREAGLRVTAPRVAVLEILHAHPHSTADFVASGVREHLGGVSTQTVYDVLRTCADRGLLRRIEPAGSPVRYETRTADNHHHLICRRCGEIIDIDCVVGDSPCLVPDRDHGYRIDEAEVIFWGACPACRDVH</sequence>
<comment type="subcellular location">
    <subcellularLocation>
        <location evidence="1">Cytoplasm</location>
    </subcellularLocation>
</comment>
<feature type="binding site" evidence="11">
    <location>
        <position position="128"/>
    </location>
    <ligand>
        <name>Zn(2+)</name>
        <dbReference type="ChEBI" id="CHEBI:29105"/>
    </ligand>
</feature>
<keyword evidence="13" id="KW-1185">Reference proteome</keyword>
<accession>A0A3G8JSC8</accession>
<evidence type="ECO:0000313" key="12">
    <source>
        <dbReference type="EMBL" id="AZG47392.1"/>
    </source>
</evidence>
<feature type="binding site" evidence="11">
    <location>
        <position position="171"/>
    </location>
    <ligand>
        <name>Zn(2+)</name>
        <dbReference type="ChEBI" id="CHEBI:29105"/>
    </ligand>
</feature>
<feature type="binding site" evidence="11">
    <location>
        <position position="131"/>
    </location>
    <ligand>
        <name>Zn(2+)</name>
        <dbReference type="ChEBI" id="CHEBI:29105"/>
    </ligand>
</feature>
<keyword evidence="3" id="KW-0963">Cytoplasm</keyword>
<dbReference type="GO" id="GO:0045892">
    <property type="term" value="P:negative regulation of DNA-templated transcription"/>
    <property type="evidence" value="ECO:0007669"/>
    <property type="project" value="TreeGrafter"/>
</dbReference>
<dbReference type="PANTHER" id="PTHR33202">
    <property type="entry name" value="ZINC UPTAKE REGULATION PROTEIN"/>
    <property type="match status" value="1"/>
</dbReference>
<dbReference type="SUPFAM" id="SSF46785">
    <property type="entry name" value="Winged helix' DNA-binding domain"/>
    <property type="match status" value="1"/>
</dbReference>
<evidence type="ECO:0000256" key="8">
    <source>
        <dbReference type="ARBA" id="ARBA00023015"/>
    </source>
</evidence>
<organism evidence="12 13">
    <name type="scientific">Gordonia insulae</name>
    <dbReference type="NCBI Taxonomy" id="2420509"/>
    <lineage>
        <taxon>Bacteria</taxon>
        <taxon>Bacillati</taxon>
        <taxon>Actinomycetota</taxon>
        <taxon>Actinomycetes</taxon>
        <taxon>Mycobacteriales</taxon>
        <taxon>Gordoniaceae</taxon>
        <taxon>Gordonia</taxon>
    </lineage>
</organism>
<keyword evidence="4" id="KW-0678">Repressor</keyword>
<dbReference type="Gene3D" id="3.30.1490.190">
    <property type="match status" value="1"/>
</dbReference>
<keyword evidence="7" id="KW-0408">Iron</keyword>
<dbReference type="InterPro" id="IPR036390">
    <property type="entry name" value="WH_DNA-bd_sf"/>
</dbReference>
<keyword evidence="9" id="KW-0238">DNA-binding</keyword>
<keyword evidence="6 11" id="KW-0862">Zinc</keyword>
<dbReference type="Proteomes" id="UP000271469">
    <property type="component" value="Chromosome"/>
</dbReference>
<proteinExistence type="inferred from homology"/>
<gene>
    <name evidence="12" type="primary">furA_2</name>
    <name evidence="12" type="ORF">D7316_04001</name>
</gene>
<protein>
    <submittedName>
        <fullName evidence="12">Transcriptional regulator FurA</fullName>
    </submittedName>
</protein>
<dbReference type="EMBL" id="CP033972">
    <property type="protein sequence ID" value="AZG47392.1"/>
    <property type="molecule type" value="Genomic_DNA"/>
</dbReference>
<evidence type="ECO:0000256" key="5">
    <source>
        <dbReference type="ARBA" id="ARBA00022723"/>
    </source>
</evidence>
<keyword evidence="5 11" id="KW-0479">Metal-binding</keyword>
<dbReference type="Gene3D" id="1.10.10.10">
    <property type="entry name" value="Winged helix-like DNA-binding domain superfamily/Winged helix DNA-binding domain"/>
    <property type="match status" value="1"/>
</dbReference>
<evidence type="ECO:0000256" key="7">
    <source>
        <dbReference type="ARBA" id="ARBA00023004"/>
    </source>
</evidence>
<evidence type="ECO:0000313" key="13">
    <source>
        <dbReference type="Proteomes" id="UP000271469"/>
    </source>
</evidence>
<evidence type="ECO:0000256" key="3">
    <source>
        <dbReference type="ARBA" id="ARBA00022490"/>
    </source>
</evidence>
<dbReference type="Pfam" id="PF01475">
    <property type="entry name" value="FUR"/>
    <property type="match status" value="1"/>
</dbReference>
<dbReference type="KEGG" id="gom:D7316_04001"/>
<name>A0A3G8JSC8_9ACTN</name>
<dbReference type="InterPro" id="IPR043135">
    <property type="entry name" value="Fur_C"/>
</dbReference>
<dbReference type="GO" id="GO:0005737">
    <property type="term" value="C:cytoplasm"/>
    <property type="evidence" value="ECO:0007669"/>
    <property type="project" value="UniProtKB-SubCell"/>
</dbReference>
<dbReference type="InterPro" id="IPR036388">
    <property type="entry name" value="WH-like_DNA-bd_sf"/>
</dbReference>
<comment type="cofactor">
    <cofactor evidence="11">
        <name>Zn(2+)</name>
        <dbReference type="ChEBI" id="CHEBI:29105"/>
    </cofactor>
    <text evidence="11">Binds 1 zinc ion per subunit.</text>
</comment>
<evidence type="ECO:0000256" key="11">
    <source>
        <dbReference type="PIRSR" id="PIRSR602481-1"/>
    </source>
</evidence>
<dbReference type="AlphaFoldDB" id="A0A3G8JSC8"/>
<evidence type="ECO:0000256" key="4">
    <source>
        <dbReference type="ARBA" id="ARBA00022491"/>
    </source>
</evidence>
<evidence type="ECO:0000256" key="2">
    <source>
        <dbReference type="ARBA" id="ARBA00007957"/>
    </source>
</evidence>
<evidence type="ECO:0000256" key="6">
    <source>
        <dbReference type="ARBA" id="ARBA00022833"/>
    </source>
</evidence>
<keyword evidence="10" id="KW-0804">Transcription</keyword>
<dbReference type="GO" id="GO:1900376">
    <property type="term" value="P:regulation of secondary metabolite biosynthetic process"/>
    <property type="evidence" value="ECO:0007669"/>
    <property type="project" value="TreeGrafter"/>
</dbReference>